<dbReference type="InterPro" id="IPR004520">
    <property type="entry name" value="GTPase_MnmE"/>
</dbReference>
<keyword evidence="4 6" id="KW-0547">Nucleotide-binding</keyword>
<keyword evidence="5 6" id="KW-0342">GTP-binding</keyword>
<evidence type="ECO:0000313" key="9">
    <source>
        <dbReference type="Proteomes" id="UP001608902"/>
    </source>
</evidence>
<accession>A0ABD6EQW3</accession>
<dbReference type="GO" id="GO:0008033">
    <property type="term" value="P:tRNA processing"/>
    <property type="evidence" value="ECO:0007669"/>
    <property type="project" value="UniProtKB-KW"/>
</dbReference>
<dbReference type="Pfam" id="PF01926">
    <property type="entry name" value="MMR_HSR1"/>
    <property type="match status" value="1"/>
</dbReference>
<dbReference type="InterPro" id="IPR027266">
    <property type="entry name" value="TrmE/GcvT-like"/>
</dbReference>
<dbReference type="PANTHER" id="PTHR42714:SF2">
    <property type="entry name" value="TRNA MODIFICATION GTPASE GTPBP3, MITOCHONDRIAL"/>
    <property type="match status" value="1"/>
</dbReference>
<dbReference type="PRINTS" id="PR00449">
    <property type="entry name" value="RASTRNSFRMNG"/>
</dbReference>
<dbReference type="CDD" id="cd14858">
    <property type="entry name" value="TrmE_N"/>
    <property type="match status" value="1"/>
</dbReference>
<reference evidence="8 9" key="1">
    <citation type="submission" date="2024-08" db="EMBL/GenBank/DDBJ databases">
        <title>Gnathostoma spinigerum genome.</title>
        <authorList>
            <person name="Gonzalez-Bertolin B."/>
            <person name="Monzon S."/>
            <person name="Zaballos A."/>
            <person name="Jimenez P."/>
            <person name="Dekumyoy P."/>
            <person name="Varona S."/>
            <person name="Cuesta I."/>
            <person name="Sumanam S."/>
            <person name="Adisakwattana P."/>
            <person name="Gasser R.B."/>
            <person name="Hernandez-Gonzalez A."/>
            <person name="Young N.D."/>
            <person name="Perteguer M.J."/>
        </authorList>
    </citation>
    <scope>NUCLEOTIDE SEQUENCE [LARGE SCALE GENOMIC DNA]</scope>
    <source>
        <strain evidence="8">AL3</strain>
        <tissue evidence="8">Liver</tissue>
    </source>
</reference>
<dbReference type="CDD" id="cd04164">
    <property type="entry name" value="trmE"/>
    <property type="match status" value="1"/>
</dbReference>
<dbReference type="GO" id="GO:0005739">
    <property type="term" value="C:mitochondrion"/>
    <property type="evidence" value="ECO:0007669"/>
    <property type="project" value="UniProtKB-SubCell"/>
</dbReference>
<dbReference type="InterPro" id="IPR006073">
    <property type="entry name" value="GTP-bd"/>
</dbReference>
<dbReference type="NCBIfam" id="NF003661">
    <property type="entry name" value="PRK05291.1-3"/>
    <property type="match status" value="1"/>
</dbReference>
<dbReference type="NCBIfam" id="TIGR00450">
    <property type="entry name" value="mnmE_trmE_thdF"/>
    <property type="match status" value="1"/>
</dbReference>
<dbReference type="InterPro" id="IPR025867">
    <property type="entry name" value="MnmE_helical"/>
</dbReference>
<dbReference type="AlphaFoldDB" id="A0ABD6EQW3"/>
<dbReference type="PROSITE" id="PS51709">
    <property type="entry name" value="G_TRME"/>
    <property type="match status" value="1"/>
</dbReference>
<organism evidence="8 9">
    <name type="scientific">Gnathostoma spinigerum</name>
    <dbReference type="NCBI Taxonomy" id="75299"/>
    <lineage>
        <taxon>Eukaryota</taxon>
        <taxon>Metazoa</taxon>
        <taxon>Ecdysozoa</taxon>
        <taxon>Nematoda</taxon>
        <taxon>Chromadorea</taxon>
        <taxon>Rhabditida</taxon>
        <taxon>Spirurina</taxon>
        <taxon>Gnathostomatomorpha</taxon>
        <taxon>Gnathostomatoidea</taxon>
        <taxon>Gnathostomatidae</taxon>
        <taxon>Gnathostoma</taxon>
    </lineage>
</organism>
<protein>
    <recommendedName>
        <fullName evidence="7">TrmE-type G domain-containing protein</fullName>
    </recommendedName>
</protein>
<dbReference type="EMBL" id="JBGFUD010005738">
    <property type="protein sequence ID" value="MFH4980559.1"/>
    <property type="molecule type" value="Genomic_DNA"/>
</dbReference>
<dbReference type="HAMAP" id="MF_00379">
    <property type="entry name" value="GTPase_MnmE"/>
    <property type="match status" value="1"/>
</dbReference>
<dbReference type="SUPFAM" id="SSF52540">
    <property type="entry name" value="P-loop containing nucleoside triphosphate hydrolases"/>
    <property type="match status" value="1"/>
</dbReference>
<evidence type="ECO:0000256" key="2">
    <source>
        <dbReference type="ARBA" id="ARBA00011043"/>
    </source>
</evidence>
<evidence type="ECO:0000256" key="5">
    <source>
        <dbReference type="ARBA" id="ARBA00023134"/>
    </source>
</evidence>
<keyword evidence="3 6" id="KW-0819">tRNA processing</keyword>
<sequence length="459" mass="50875">MTLLRFCLSHLNISCRKVSTIFALSSGSLPSAIAIVRLSGPESFSCLQKLTRRKSITPRFLFFANLYDRKGALIDRSMSVFLPGPSTFTGEDTVELYVHGGRAIVDCLCQTLEEFKDVRAAKAGEFTKRAFYNSKLSLLDVEALSDLLAAETQRQRRVAVRQKQLGNLLNEIRNHLVNTMSQVEAGIDFADEVGFDISTILPSVALIIDQLEKIELNASRGLLIRNGIHVVLIGETNVGKSSLMNRLAEREIAIVSDIAGTTRDAIETRIELHSIPIYVTDTAGIRTSDDTLERKGISKTIEKVSESDIVVVVVDARSNTKDEDVRMLLKNCLVRNDQFIIVVSNKCDLSDNEMVQLSWPQIMTSCLEGKGIEELIEEISKAVKNICPDEGNDMVISRQRHLNLVRQAICSLKEVNETDDLALIAQHLRNAADAIGEITGAIVNEHILDRIFSSFCIGK</sequence>
<dbReference type="Gene3D" id="3.40.50.300">
    <property type="entry name" value="P-loop containing nucleotide triphosphate hydrolases"/>
    <property type="match status" value="1"/>
</dbReference>
<keyword evidence="9" id="KW-1185">Reference proteome</keyword>
<dbReference type="InterPro" id="IPR027368">
    <property type="entry name" value="MnmE_dom2"/>
</dbReference>
<evidence type="ECO:0000256" key="4">
    <source>
        <dbReference type="ARBA" id="ARBA00022741"/>
    </source>
</evidence>
<evidence type="ECO:0000259" key="7">
    <source>
        <dbReference type="PROSITE" id="PS51709"/>
    </source>
</evidence>
<dbReference type="Gene3D" id="3.30.1360.120">
    <property type="entry name" value="Probable tRNA modification gtpase trme, domain 1"/>
    <property type="match status" value="1"/>
</dbReference>
<dbReference type="Pfam" id="PF10396">
    <property type="entry name" value="TrmE_N"/>
    <property type="match status" value="1"/>
</dbReference>
<dbReference type="InterPro" id="IPR005225">
    <property type="entry name" value="Small_GTP-bd"/>
</dbReference>
<name>A0ABD6EQW3_9BILA</name>
<dbReference type="InterPro" id="IPR018948">
    <property type="entry name" value="GTP-bd_TrmE_N"/>
</dbReference>
<evidence type="ECO:0000313" key="8">
    <source>
        <dbReference type="EMBL" id="MFH4980559.1"/>
    </source>
</evidence>
<gene>
    <name evidence="8" type="ORF">AB6A40_007268</name>
</gene>
<evidence type="ECO:0000256" key="6">
    <source>
        <dbReference type="RuleBase" id="RU003313"/>
    </source>
</evidence>
<feature type="domain" description="TrmE-type G" evidence="7">
    <location>
        <begin position="227"/>
        <end position="384"/>
    </location>
</feature>
<dbReference type="PANTHER" id="PTHR42714">
    <property type="entry name" value="TRNA MODIFICATION GTPASE GTPBP3"/>
    <property type="match status" value="1"/>
</dbReference>
<dbReference type="Pfam" id="PF12631">
    <property type="entry name" value="MnmE_helical"/>
    <property type="match status" value="1"/>
</dbReference>
<dbReference type="GO" id="GO:0005525">
    <property type="term" value="F:GTP binding"/>
    <property type="evidence" value="ECO:0007669"/>
    <property type="project" value="UniProtKB-KW"/>
</dbReference>
<dbReference type="NCBIfam" id="TIGR00231">
    <property type="entry name" value="small_GTP"/>
    <property type="match status" value="1"/>
</dbReference>
<proteinExistence type="inferred from homology"/>
<evidence type="ECO:0000256" key="1">
    <source>
        <dbReference type="ARBA" id="ARBA00004173"/>
    </source>
</evidence>
<evidence type="ECO:0000256" key="3">
    <source>
        <dbReference type="ARBA" id="ARBA00022694"/>
    </source>
</evidence>
<dbReference type="FunFam" id="3.30.1360.120:FF:000007">
    <property type="entry name" value="tRNA modification GTPase GTPBP3, mitochondrial"/>
    <property type="match status" value="1"/>
</dbReference>
<dbReference type="InterPro" id="IPR027417">
    <property type="entry name" value="P-loop_NTPase"/>
</dbReference>
<dbReference type="Gene3D" id="1.20.120.430">
    <property type="entry name" value="tRNA modification GTPase MnmE domain 2"/>
    <property type="match status" value="1"/>
</dbReference>
<comment type="subcellular location">
    <subcellularLocation>
        <location evidence="1">Mitochondrion</location>
    </subcellularLocation>
</comment>
<comment type="caution">
    <text evidence="8">The sequence shown here is derived from an EMBL/GenBank/DDBJ whole genome shotgun (WGS) entry which is preliminary data.</text>
</comment>
<dbReference type="InterPro" id="IPR031168">
    <property type="entry name" value="G_TrmE"/>
</dbReference>
<dbReference type="Proteomes" id="UP001608902">
    <property type="component" value="Unassembled WGS sequence"/>
</dbReference>
<comment type="similarity">
    <text evidence="2 6">Belongs to the TRAFAC class TrmE-Era-EngA-EngB-Septin-like GTPase superfamily. TrmE GTPase family.</text>
</comment>